<feature type="non-terminal residue" evidence="2">
    <location>
        <position position="1"/>
    </location>
</feature>
<reference evidence="2 3" key="1">
    <citation type="journal article" date="2018" name="G3 (Bethesda)">
        <title>Phylogenetic and Phylogenomic Definition of Rhizopus Species.</title>
        <authorList>
            <person name="Gryganskyi A.P."/>
            <person name="Golan J."/>
            <person name="Dolatabadi S."/>
            <person name="Mondo S."/>
            <person name="Robb S."/>
            <person name="Idnurm A."/>
            <person name="Muszewska A."/>
            <person name="Steczkiewicz K."/>
            <person name="Masonjones S."/>
            <person name="Liao H.L."/>
            <person name="Gajdeczka M.T."/>
            <person name="Anike F."/>
            <person name="Vuek A."/>
            <person name="Anishchenko I.M."/>
            <person name="Voigt K."/>
            <person name="de Hoog G.S."/>
            <person name="Smith M.E."/>
            <person name="Heitman J."/>
            <person name="Vilgalys R."/>
            <person name="Stajich J.E."/>
        </authorList>
    </citation>
    <scope>NUCLEOTIDE SEQUENCE [LARGE SCALE GENOMIC DNA]</scope>
    <source>
        <strain evidence="2 3">CBS 357.93</strain>
    </source>
</reference>
<gene>
    <name evidence="2" type="ORF">CU097_000892</name>
</gene>
<evidence type="ECO:0000256" key="1">
    <source>
        <dbReference type="SAM" id="MobiDB-lite"/>
    </source>
</evidence>
<feature type="region of interest" description="Disordered" evidence="1">
    <location>
        <begin position="1"/>
        <end position="58"/>
    </location>
</feature>
<protein>
    <submittedName>
        <fullName evidence="2">Uncharacterized protein</fullName>
    </submittedName>
</protein>
<evidence type="ECO:0000313" key="3">
    <source>
        <dbReference type="Proteomes" id="UP000252139"/>
    </source>
</evidence>
<organism evidence="2 3">
    <name type="scientific">Rhizopus azygosporus</name>
    <name type="common">Rhizopus microsporus var. azygosporus</name>
    <dbReference type="NCBI Taxonomy" id="86630"/>
    <lineage>
        <taxon>Eukaryota</taxon>
        <taxon>Fungi</taxon>
        <taxon>Fungi incertae sedis</taxon>
        <taxon>Mucoromycota</taxon>
        <taxon>Mucoromycotina</taxon>
        <taxon>Mucoromycetes</taxon>
        <taxon>Mucorales</taxon>
        <taxon>Mucorineae</taxon>
        <taxon>Rhizopodaceae</taxon>
        <taxon>Rhizopus</taxon>
    </lineage>
</organism>
<accession>A0A367ISB7</accession>
<dbReference type="EMBL" id="PJQL01003836">
    <property type="protein sequence ID" value="RCH80584.1"/>
    <property type="molecule type" value="Genomic_DNA"/>
</dbReference>
<name>A0A367ISB7_RHIAZ</name>
<dbReference type="Proteomes" id="UP000252139">
    <property type="component" value="Unassembled WGS sequence"/>
</dbReference>
<proteinExistence type="predicted"/>
<evidence type="ECO:0000313" key="2">
    <source>
        <dbReference type="EMBL" id="RCH80584.1"/>
    </source>
</evidence>
<comment type="caution">
    <text evidence="2">The sequence shown here is derived from an EMBL/GenBank/DDBJ whole genome shotgun (WGS) entry which is preliminary data.</text>
</comment>
<dbReference type="AlphaFoldDB" id="A0A367ISB7"/>
<sequence>GTKMNSTREVVQDYGDAKQTRSPEPPPSTGDQPMQGAPQESGGPEKGGAETGNSRPVA</sequence>
<keyword evidence="3" id="KW-1185">Reference proteome</keyword>